<feature type="transmembrane region" description="Helical" evidence="5">
    <location>
        <begin position="294"/>
        <end position="315"/>
    </location>
</feature>
<feature type="transmembrane region" description="Helical" evidence="5">
    <location>
        <begin position="104"/>
        <end position="122"/>
    </location>
</feature>
<evidence type="ECO:0000313" key="7">
    <source>
        <dbReference type="EMBL" id="MFC6198765.1"/>
    </source>
</evidence>
<evidence type="ECO:0000256" key="2">
    <source>
        <dbReference type="ARBA" id="ARBA00022692"/>
    </source>
</evidence>
<feature type="domain" description="Sodium/calcium exchanger membrane region" evidence="6">
    <location>
        <begin position="172"/>
        <end position="312"/>
    </location>
</feature>
<keyword evidence="4 5" id="KW-0472">Membrane</keyword>
<dbReference type="RefSeq" id="WP_377379269.1">
    <property type="nucleotide sequence ID" value="NZ_JBHSSW010000013.1"/>
</dbReference>
<feature type="transmembrane region" description="Helical" evidence="5">
    <location>
        <begin position="236"/>
        <end position="258"/>
    </location>
</feature>
<evidence type="ECO:0000313" key="8">
    <source>
        <dbReference type="Proteomes" id="UP001596303"/>
    </source>
</evidence>
<keyword evidence="8" id="KW-1185">Reference proteome</keyword>
<dbReference type="EMBL" id="JBHSSW010000013">
    <property type="protein sequence ID" value="MFC6198765.1"/>
    <property type="molecule type" value="Genomic_DNA"/>
</dbReference>
<dbReference type="PANTHER" id="PTHR10846:SF8">
    <property type="entry name" value="INNER MEMBRANE PROTEIN YRBG"/>
    <property type="match status" value="1"/>
</dbReference>
<evidence type="ECO:0000256" key="3">
    <source>
        <dbReference type="ARBA" id="ARBA00022989"/>
    </source>
</evidence>
<evidence type="ECO:0000256" key="1">
    <source>
        <dbReference type="ARBA" id="ARBA00004141"/>
    </source>
</evidence>
<feature type="transmembrane region" description="Helical" evidence="5">
    <location>
        <begin position="270"/>
        <end position="287"/>
    </location>
</feature>
<organism evidence="7 8">
    <name type="scientific">Ponticaulis profundi</name>
    <dbReference type="NCBI Taxonomy" id="2665222"/>
    <lineage>
        <taxon>Bacteria</taxon>
        <taxon>Pseudomonadati</taxon>
        <taxon>Pseudomonadota</taxon>
        <taxon>Alphaproteobacteria</taxon>
        <taxon>Hyphomonadales</taxon>
        <taxon>Hyphomonadaceae</taxon>
        <taxon>Ponticaulis</taxon>
    </lineage>
</organism>
<feature type="transmembrane region" description="Helical" evidence="5">
    <location>
        <begin position="168"/>
        <end position="186"/>
    </location>
</feature>
<dbReference type="Pfam" id="PF01699">
    <property type="entry name" value="Na_Ca_ex"/>
    <property type="match status" value="2"/>
</dbReference>
<proteinExistence type="predicted"/>
<feature type="transmembrane region" description="Helical" evidence="5">
    <location>
        <begin position="73"/>
        <end position="92"/>
    </location>
</feature>
<reference evidence="8" key="1">
    <citation type="journal article" date="2019" name="Int. J. Syst. Evol. Microbiol.">
        <title>The Global Catalogue of Microorganisms (GCM) 10K type strain sequencing project: providing services to taxonomists for standard genome sequencing and annotation.</title>
        <authorList>
            <consortium name="The Broad Institute Genomics Platform"/>
            <consortium name="The Broad Institute Genome Sequencing Center for Infectious Disease"/>
            <person name="Wu L."/>
            <person name="Ma J."/>
        </authorList>
    </citation>
    <scope>NUCLEOTIDE SEQUENCE [LARGE SCALE GENOMIC DNA]</scope>
    <source>
        <strain evidence="8">CGMCC-1.15741</strain>
    </source>
</reference>
<feature type="transmembrane region" description="Helical" evidence="5">
    <location>
        <begin position="206"/>
        <end position="229"/>
    </location>
</feature>
<dbReference type="PANTHER" id="PTHR10846">
    <property type="entry name" value="SODIUM/POTASSIUM/CALCIUM EXCHANGER"/>
    <property type="match status" value="1"/>
</dbReference>
<sequence>MFSFSLMLFAGLVILAISGDRLVRGSVSAAMKLGVSQVLASVVIVGFGTSAPEMLVAIDATMSGAPGMAMGNIIGSNIANILLVLGLPALFFTLKPNGRGLRRSIIVTVFATAAWLILTPIYGLSPIIGVAFLCTLLAYIFSALVWADSPATEQLADDDIVHEAPVNPILTAGYICIGIVGLPLGAHLTITGATGIAELLNFRGELVGLTLIALGTSLPELAAAMAAVYRKEPDVIFGDVAGSNLFNLLGAGGIISLFGHFELPAIFNQFDHWFMGGTLLFLMIYIFCRRQIGWLTGSCFLAIYVLYLLGLYYFYVLGLNWSVLWTQIS</sequence>
<comment type="subcellular location">
    <subcellularLocation>
        <location evidence="1">Membrane</location>
        <topology evidence="1">Multi-pass membrane protein</topology>
    </subcellularLocation>
</comment>
<accession>A0ABW1SB50</accession>
<evidence type="ECO:0000259" key="6">
    <source>
        <dbReference type="Pfam" id="PF01699"/>
    </source>
</evidence>
<evidence type="ECO:0000256" key="4">
    <source>
        <dbReference type="ARBA" id="ARBA00023136"/>
    </source>
</evidence>
<name>A0ABW1SB50_9PROT</name>
<dbReference type="InterPro" id="IPR004837">
    <property type="entry name" value="NaCa_Exmemb"/>
</dbReference>
<keyword evidence="2 5" id="KW-0812">Transmembrane</keyword>
<dbReference type="Proteomes" id="UP001596303">
    <property type="component" value="Unassembled WGS sequence"/>
</dbReference>
<dbReference type="Gene3D" id="1.20.1420.30">
    <property type="entry name" value="NCX, central ion-binding region"/>
    <property type="match status" value="1"/>
</dbReference>
<dbReference type="InterPro" id="IPR044880">
    <property type="entry name" value="NCX_ion-bd_dom_sf"/>
</dbReference>
<gene>
    <name evidence="7" type="ORF">ACFQDM_11775</name>
</gene>
<feature type="domain" description="Sodium/calcium exchanger membrane region" evidence="6">
    <location>
        <begin position="6"/>
        <end position="142"/>
    </location>
</feature>
<comment type="caution">
    <text evidence="7">The sequence shown here is derived from an EMBL/GenBank/DDBJ whole genome shotgun (WGS) entry which is preliminary data.</text>
</comment>
<feature type="transmembrane region" description="Helical" evidence="5">
    <location>
        <begin position="128"/>
        <end position="147"/>
    </location>
</feature>
<evidence type="ECO:0000256" key="5">
    <source>
        <dbReference type="SAM" id="Phobius"/>
    </source>
</evidence>
<dbReference type="InterPro" id="IPR004481">
    <property type="entry name" value="K/Na/Ca-exchanger"/>
</dbReference>
<protein>
    <submittedName>
        <fullName evidence="7">Sodium:calcium antiporter</fullName>
    </submittedName>
</protein>
<keyword evidence="3 5" id="KW-1133">Transmembrane helix</keyword>